<evidence type="ECO:0000256" key="1">
    <source>
        <dbReference type="ARBA" id="ARBA00022798"/>
    </source>
</evidence>
<dbReference type="GO" id="GO:0003700">
    <property type="term" value="F:DNA-binding transcription factor activity"/>
    <property type="evidence" value="ECO:0007669"/>
    <property type="project" value="TreeGrafter"/>
</dbReference>
<dbReference type="GO" id="GO:0006071">
    <property type="term" value="P:glycerol metabolic process"/>
    <property type="evidence" value="ECO:0007669"/>
    <property type="project" value="UniProtKB-KW"/>
</dbReference>
<evidence type="ECO:0000259" key="7">
    <source>
        <dbReference type="PROSITE" id="PS51077"/>
    </source>
</evidence>
<dbReference type="SUPFAM" id="SSF55781">
    <property type="entry name" value="GAF domain-like"/>
    <property type="match status" value="1"/>
</dbReference>
<dbReference type="OrthoDB" id="7274111at2"/>
<feature type="domain" description="IclR-ED" evidence="8">
    <location>
        <begin position="75"/>
        <end position="257"/>
    </location>
</feature>
<evidence type="ECO:0000256" key="5">
    <source>
        <dbReference type="ARBA" id="ARBA00058938"/>
    </source>
</evidence>
<reference evidence="9 10" key="1">
    <citation type="journal article" date="2009" name="Stand. Genomic Sci.">
        <title>Complete genome sequence of Stackebrandtia nassauensis type strain (LLR-40K-21).</title>
        <authorList>
            <person name="Munk C."/>
            <person name="Lapidus A."/>
            <person name="Copeland A."/>
            <person name="Jando M."/>
            <person name="Mayilraj S."/>
            <person name="Glavina Del Rio T."/>
            <person name="Nolan M."/>
            <person name="Chen F."/>
            <person name="Lucas S."/>
            <person name="Tice H."/>
            <person name="Cheng J.F."/>
            <person name="Han C."/>
            <person name="Detter J.C."/>
            <person name="Bruce D."/>
            <person name="Goodwin L."/>
            <person name="Chain P."/>
            <person name="Pitluck S."/>
            <person name="Goker M."/>
            <person name="Ovchinikova G."/>
            <person name="Pati A."/>
            <person name="Ivanova N."/>
            <person name="Mavromatis K."/>
            <person name="Chen A."/>
            <person name="Palaniappan K."/>
            <person name="Land M."/>
            <person name="Hauser L."/>
            <person name="Chang Y.J."/>
            <person name="Jeffries C.D."/>
            <person name="Bristow J."/>
            <person name="Eisen J.A."/>
            <person name="Markowitz V."/>
            <person name="Hugenholtz P."/>
            <person name="Kyrpides N.C."/>
            <person name="Klenk H.P."/>
        </authorList>
    </citation>
    <scope>NUCLEOTIDE SEQUENCE [LARGE SCALE GENOMIC DNA]</scope>
    <source>
        <strain evidence="10">DSM 44728 / CIP 108903 / NRRL B-16338 / NBRC 102104 / LLR-40K-21</strain>
    </source>
</reference>
<dbReference type="InterPro" id="IPR011991">
    <property type="entry name" value="ArsR-like_HTH"/>
</dbReference>
<evidence type="ECO:0000313" key="10">
    <source>
        <dbReference type="Proteomes" id="UP000000844"/>
    </source>
</evidence>
<gene>
    <name evidence="9" type="ordered locus">Snas_1825</name>
</gene>
<dbReference type="GO" id="GO:0045892">
    <property type="term" value="P:negative regulation of DNA-templated transcription"/>
    <property type="evidence" value="ECO:0007669"/>
    <property type="project" value="TreeGrafter"/>
</dbReference>
<dbReference type="PANTHER" id="PTHR30136">
    <property type="entry name" value="HELIX-TURN-HELIX TRANSCRIPTIONAL REGULATOR, ICLR FAMILY"/>
    <property type="match status" value="1"/>
</dbReference>
<dbReference type="PROSITE" id="PS51077">
    <property type="entry name" value="HTH_ICLR"/>
    <property type="match status" value="1"/>
</dbReference>
<comment type="function">
    <text evidence="5">May be an activator protein for the gylABX operon.</text>
</comment>
<dbReference type="InterPro" id="IPR036390">
    <property type="entry name" value="WH_DNA-bd_sf"/>
</dbReference>
<dbReference type="PANTHER" id="PTHR30136:SF24">
    <property type="entry name" value="HTH-TYPE TRANSCRIPTIONAL REPRESSOR ALLR"/>
    <property type="match status" value="1"/>
</dbReference>
<dbReference type="KEGG" id="sna:Snas_1825"/>
<feature type="domain" description="HTH iclR-type" evidence="7">
    <location>
        <begin position="13"/>
        <end position="74"/>
    </location>
</feature>
<dbReference type="CDD" id="cd00090">
    <property type="entry name" value="HTH_ARSR"/>
    <property type="match status" value="1"/>
</dbReference>
<evidence type="ECO:0000259" key="8">
    <source>
        <dbReference type="PROSITE" id="PS51078"/>
    </source>
</evidence>
<dbReference type="InterPro" id="IPR036388">
    <property type="entry name" value="WH-like_DNA-bd_sf"/>
</dbReference>
<dbReference type="Pfam" id="PF09339">
    <property type="entry name" value="HTH_IclR"/>
    <property type="match status" value="1"/>
</dbReference>
<keyword evidence="3" id="KW-0238">DNA-binding</keyword>
<dbReference type="SUPFAM" id="SSF46785">
    <property type="entry name" value="Winged helix' DNA-binding domain"/>
    <property type="match status" value="1"/>
</dbReference>
<dbReference type="Gene3D" id="3.30.450.40">
    <property type="match status" value="1"/>
</dbReference>
<dbReference type="STRING" id="446470.Snas_1825"/>
<organism evidence="9 10">
    <name type="scientific">Stackebrandtia nassauensis (strain DSM 44728 / CIP 108903 / NRRL B-16338 / NBRC 102104 / LLR-40K-21)</name>
    <dbReference type="NCBI Taxonomy" id="446470"/>
    <lineage>
        <taxon>Bacteria</taxon>
        <taxon>Bacillati</taxon>
        <taxon>Actinomycetota</taxon>
        <taxon>Actinomycetes</taxon>
        <taxon>Glycomycetales</taxon>
        <taxon>Glycomycetaceae</taxon>
        <taxon>Stackebrandtia</taxon>
    </lineage>
</organism>
<sequence>MVSDGNTSDPNHVQSVTRAVSILEFLASNEWSGVTEVGTELGVHKSTASRLLNTLESRGLVEQHVESGKYRLGLGLVHLANSVSHGPDITRQAAVGCQWLARRTEETVTLAILEGDEAVTIDQILSTSTVASRSWLGRRTPLHCTAPGKVFLANASQPWRDRILPGPHERYTDATIVDPAELRAELERVRAEGYATTNEEFEEGLSAAAAPVCAADGEVVAAIGISGPSYRLDAAGLRELAPIVREAGERASIGRGYTQRDDGTET</sequence>
<dbReference type="Gene3D" id="1.10.10.10">
    <property type="entry name" value="Winged helix-like DNA-binding domain superfamily/Winged helix DNA-binding domain"/>
    <property type="match status" value="1"/>
</dbReference>
<keyword evidence="2" id="KW-0805">Transcription regulation</keyword>
<evidence type="ECO:0000256" key="2">
    <source>
        <dbReference type="ARBA" id="ARBA00023015"/>
    </source>
</evidence>
<dbReference type="eggNOG" id="COG1414">
    <property type="taxonomic scope" value="Bacteria"/>
</dbReference>
<dbReference type="EMBL" id="CP001778">
    <property type="protein sequence ID" value="ADD41521.1"/>
    <property type="molecule type" value="Genomic_DNA"/>
</dbReference>
<dbReference type="InterPro" id="IPR029016">
    <property type="entry name" value="GAF-like_dom_sf"/>
</dbReference>
<protein>
    <recommendedName>
        <fullName evidence="6">Glycerol operon regulatory protein</fullName>
    </recommendedName>
</protein>
<keyword evidence="10" id="KW-1185">Reference proteome</keyword>
<evidence type="ECO:0000256" key="3">
    <source>
        <dbReference type="ARBA" id="ARBA00023125"/>
    </source>
</evidence>
<dbReference type="AlphaFoldDB" id="D3PYF4"/>
<accession>D3PYF4</accession>
<name>D3PYF4_STANL</name>
<keyword evidence="1" id="KW-0319">Glycerol metabolism</keyword>
<dbReference type="HOGENOM" id="CLU_062618_4_3_11"/>
<evidence type="ECO:0000313" key="9">
    <source>
        <dbReference type="EMBL" id="ADD41521.1"/>
    </source>
</evidence>
<evidence type="ECO:0000256" key="6">
    <source>
        <dbReference type="ARBA" id="ARBA00070406"/>
    </source>
</evidence>
<dbReference type="InterPro" id="IPR014757">
    <property type="entry name" value="Tscrpt_reg_IclR_C"/>
</dbReference>
<evidence type="ECO:0000256" key="4">
    <source>
        <dbReference type="ARBA" id="ARBA00023163"/>
    </source>
</evidence>
<dbReference type="InterPro" id="IPR050707">
    <property type="entry name" value="HTH_MetabolicPath_Reg"/>
</dbReference>
<dbReference type="PROSITE" id="PS51078">
    <property type="entry name" value="ICLR_ED"/>
    <property type="match status" value="1"/>
</dbReference>
<proteinExistence type="predicted"/>
<keyword evidence="4" id="KW-0804">Transcription</keyword>
<dbReference type="Pfam" id="PF01614">
    <property type="entry name" value="IclR_C"/>
    <property type="match status" value="1"/>
</dbReference>
<dbReference type="SMART" id="SM00346">
    <property type="entry name" value="HTH_ICLR"/>
    <property type="match status" value="1"/>
</dbReference>
<dbReference type="InterPro" id="IPR005471">
    <property type="entry name" value="Tscrpt_reg_IclR_N"/>
</dbReference>
<dbReference type="Proteomes" id="UP000000844">
    <property type="component" value="Chromosome"/>
</dbReference>
<dbReference type="GO" id="GO:0003677">
    <property type="term" value="F:DNA binding"/>
    <property type="evidence" value="ECO:0007669"/>
    <property type="project" value="UniProtKB-KW"/>
</dbReference>
<dbReference type="FunFam" id="1.10.10.10:FF:000056">
    <property type="entry name" value="IclR family transcriptional regulator"/>
    <property type="match status" value="1"/>
</dbReference>